<gene>
    <name evidence="2" type="ORF">FHS16_005093</name>
</gene>
<evidence type="ECO:0000256" key="1">
    <source>
        <dbReference type="SAM" id="MobiDB-lite"/>
    </source>
</evidence>
<evidence type="ECO:0000313" key="2">
    <source>
        <dbReference type="EMBL" id="MBB3154994.1"/>
    </source>
</evidence>
<dbReference type="EMBL" id="JACHXW010000020">
    <property type="protein sequence ID" value="MBB3154994.1"/>
    <property type="molecule type" value="Genomic_DNA"/>
</dbReference>
<comment type="caution">
    <text evidence="2">The sequence shown here is derived from an EMBL/GenBank/DDBJ whole genome shotgun (WGS) entry which is preliminary data.</text>
</comment>
<feature type="region of interest" description="Disordered" evidence="1">
    <location>
        <begin position="1"/>
        <end position="24"/>
    </location>
</feature>
<feature type="compositionally biased region" description="Low complexity" evidence="1">
    <location>
        <begin position="1"/>
        <end position="14"/>
    </location>
</feature>
<dbReference type="Proteomes" id="UP000518605">
    <property type="component" value="Unassembled WGS sequence"/>
</dbReference>
<evidence type="ECO:0008006" key="4">
    <source>
        <dbReference type="Google" id="ProtNLM"/>
    </source>
</evidence>
<keyword evidence="3" id="KW-1185">Reference proteome</keyword>
<dbReference type="AlphaFoldDB" id="A0A7W5CD78"/>
<evidence type="ECO:0000313" key="3">
    <source>
        <dbReference type="Proteomes" id="UP000518605"/>
    </source>
</evidence>
<dbReference type="RefSeq" id="WP_183569269.1">
    <property type="nucleotide sequence ID" value="NZ_CBCSLB010000002.1"/>
</dbReference>
<accession>A0A7W5CD78</accession>
<organism evidence="2 3">
    <name type="scientific">Paenibacillus endophyticus</name>
    <dbReference type="NCBI Taxonomy" id="1294268"/>
    <lineage>
        <taxon>Bacteria</taxon>
        <taxon>Bacillati</taxon>
        <taxon>Bacillota</taxon>
        <taxon>Bacilli</taxon>
        <taxon>Bacillales</taxon>
        <taxon>Paenibacillaceae</taxon>
        <taxon>Paenibacillus</taxon>
    </lineage>
</organism>
<proteinExistence type="predicted"/>
<sequence length="79" mass="8116">MSKNSSSGSRSSGNRSGGGNVQSILSQIGVGTPNIRIRTIGTEHTGVYLGITDGSAIINENGVPRYIKLSKITAVEVGV</sequence>
<reference evidence="2 3" key="1">
    <citation type="submission" date="2020-08" db="EMBL/GenBank/DDBJ databases">
        <title>Genomic Encyclopedia of Type Strains, Phase III (KMG-III): the genomes of soil and plant-associated and newly described type strains.</title>
        <authorList>
            <person name="Whitman W."/>
        </authorList>
    </citation>
    <scope>NUCLEOTIDE SEQUENCE [LARGE SCALE GENOMIC DNA]</scope>
    <source>
        <strain evidence="2 3">CECT 8234</strain>
    </source>
</reference>
<name>A0A7W5CD78_9BACL</name>
<protein>
    <recommendedName>
        <fullName evidence="4">DUF2642 domain-containing protein</fullName>
    </recommendedName>
</protein>